<keyword evidence="10" id="KW-1185">Reference proteome</keyword>
<dbReference type="RefSeq" id="XP_001795854.1">
    <property type="nucleotide sequence ID" value="XM_001795802.1"/>
</dbReference>
<dbReference type="GO" id="GO:0016020">
    <property type="term" value="C:membrane"/>
    <property type="evidence" value="ECO:0007669"/>
    <property type="project" value="UniProtKB-SubCell"/>
</dbReference>
<feature type="transmembrane region" description="Helical" evidence="7">
    <location>
        <begin position="135"/>
        <end position="157"/>
    </location>
</feature>
<gene>
    <name evidence="9" type="ORF">JI435_054490</name>
</gene>
<organism evidence="9 10">
    <name type="scientific">Phaeosphaeria nodorum (strain SN15 / ATCC MYA-4574 / FGSC 10173)</name>
    <name type="common">Glume blotch fungus</name>
    <name type="synonym">Parastagonospora nodorum</name>
    <dbReference type="NCBI Taxonomy" id="321614"/>
    <lineage>
        <taxon>Eukaryota</taxon>
        <taxon>Fungi</taxon>
        <taxon>Dikarya</taxon>
        <taxon>Ascomycota</taxon>
        <taxon>Pezizomycotina</taxon>
        <taxon>Dothideomycetes</taxon>
        <taxon>Pleosporomycetidae</taxon>
        <taxon>Pleosporales</taxon>
        <taxon>Pleosporineae</taxon>
        <taxon>Phaeosphaeriaceae</taxon>
        <taxon>Parastagonospora</taxon>
    </lineage>
</organism>
<name>A0A7U2I5K1_PHANO</name>
<dbReference type="VEuPathDB" id="FungiDB:JI435_054490"/>
<comment type="subcellular location">
    <subcellularLocation>
        <location evidence="1">Membrane</location>
        <topology evidence="1">Multi-pass membrane protein</topology>
    </subcellularLocation>
</comment>
<dbReference type="EMBL" id="CP069035">
    <property type="protein sequence ID" value="QRD02509.1"/>
    <property type="molecule type" value="Genomic_DNA"/>
</dbReference>
<dbReference type="InterPro" id="IPR049326">
    <property type="entry name" value="Rhodopsin_dom_fungi"/>
</dbReference>
<evidence type="ECO:0000259" key="8">
    <source>
        <dbReference type="Pfam" id="PF20684"/>
    </source>
</evidence>
<dbReference type="AlphaFoldDB" id="A0A7U2I5K1"/>
<keyword evidence="3 7" id="KW-1133">Transmembrane helix</keyword>
<dbReference type="PANTHER" id="PTHR33048:SF47">
    <property type="entry name" value="INTEGRAL MEMBRANE PROTEIN-RELATED"/>
    <property type="match status" value="1"/>
</dbReference>
<evidence type="ECO:0000256" key="2">
    <source>
        <dbReference type="ARBA" id="ARBA00022692"/>
    </source>
</evidence>
<accession>A0A7U2I5K1</accession>
<evidence type="ECO:0000256" key="7">
    <source>
        <dbReference type="SAM" id="Phobius"/>
    </source>
</evidence>
<proteinExistence type="inferred from homology"/>
<protein>
    <recommendedName>
        <fullName evidence="8">Rhodopsin domain-containing protein</fullName>
    </recommendedName>
</protein>
<dbReference type="PANTHER" id="PTHR33048">
    <property type="entry name" value="PTH11-LIKE INTEGRAL MEMBRANE PROTEIN (AFU_ORTHOLOGUE AFUA_5G11245)"/>
    <property type="match status" value="1"/>
</dbReference>
<evidence type="ECO:0000256" key="5">
    <source>
        <dbReference type="ARBA" id="ARBA00038359"/>
    </source>
</evidence>
<comment type="similarity">
    <text evidence="5">Belongs to the SAT4 family.</text>
</comment>
<sequence length="367" mass="40860">MDQPPPAIPPEQLALLASEDHGPRTIGIVVAFTVLAFLSVILRFVTRTRLTHLVGWEDYLIALAMAFSIATSACQVKQVGWGAGKHQVFVDLPSTINSLRYLYSSILTYVLGFIFVKLSILMQYRRIFSVNEARIPIYIVMAISVITGIIAFFTFAFECKPVDAFWNVTKRPTARCLDENAIRYGNSSTNAITDIMIAALPIRGIWRLQIVRRQKIALIFVLTLGWFVCIVSILRFNALVVLARHPRDMSFYSAPAIYWNAIEINLAIVCACVPTLKPLVVQIIPVFASRGSENSSGRKSGSLKWSKLARQFRRLDGNDVAVARSTDVEQGSMGSELKSITALPPMQREPSSKVAIRVTHDIQQQSS</sequence>
<keyword evidence="2 7" id="KW-0812">Transmembrane</keyword>
<dbReference type="OrthoDB" id="444631at2759"/>
<feature type="domain" description="Rhodopsin" evidence="8">
    <location>
        <begin position="42"/>
        <end position="281"/>
    </location>
</feature>
<evidence type="ECO:0000313" key="10">
    <source>
        <dbReference type="Proteomes" id="UP000663193"/>
    </source>
</evidence>
<feature type="transmembrane region" description="Helical" evidence="7">
    <location>
        <begin position="25"/>
        <end position="46"/>
    </location>
</feature>
<dbReference type="KEGG" id="pno:SNOG_05449"/>
<evidence type="ECO:0000256" key="4">
    <source>
        <dbReference type="ARBA" id="ARBA00023136"/>
    </source>
</evidence>
<feature type="transmembrane region" description="Helical" evidence="7">
    <location>
        <begin position="218"/>
        <end position="236"/>
    </location>
</feature>
<feature type="transmembrane region" description="Helical" evidence="7">
    <location>
        <begin position="101"/>
        <end position="123"/>
    </location>
</feature>
<feature type="region of interest" description="Disordered" evidence="6">
    <location>
        <begin position="329"/>
        <end position="367"/>
    </location>
</feature>
<evidence type="ECO:0000256" key="1">
    <source>
        <dbReference type="ARBA" id="ARBA00004141"/>
    </source>
</evidence>
<evidence type="ECO:0000313" key="9">
    <source>
        <dbReference type="EMBL" id="QRD02509.1"/>
    </source>
</evidence>
<dbReference type="OMA" id="LVCLRIY"/>
<feature type="transmembrane region" description="Helical" evidence="7">
    <location>
        <begin position="58"/>
        <end position="81"/>
    </location>
</feature>
<reference evidence="10" key="1">
    <citation type="journal article" date="2021" name="BMC Genomics">
        <title>Chromosome-level genome assembly and manually-curated proteome of model necrotroph Parastagonospora nodorum Sn15 reveals a genome-wide trove of candidate effector homologs, and redundancy of virulence-related functions within an accessory chromosome.</title>
        <authorList>
            <person name="Bertazzoni S."/>
            <person name="Jones D.A.B."/>
            <person name="Phan H.T."/>
            <person name="Tan K.-C."/>
            <person name="Hane J.K."/>
        </authorList>
    </citation>
    <scope>NUCLEOTIDE SEQUENCE [LARGE SCALE GENOMIC DNA]</scope>
    <source>
        <strain evidence="10">SN15 / ATCC MYA-4574 / FGSC 10173)</strain>
    </source>
</reference>
<dbReference type="Proteomes" id="UP000663193">
    <property type="component" value="Chromosome 13"/>
</dbReference>
<evidence type="ECO:0000256" key="3">
    <source>
        <dbReference type="ARBA" id="ARBA00022989"/>
    </source>
</evidence>
<dbReference type="Pfam" id="PF20684">
    <property type="entry name" value="Fung_rhodopsin"/>
    <property type="match status" value="1"/>
</dbReference>
<keyword evidence="4 7" id="KW-0472">Membrane</keyword>
<dbReference type="InterPro" id="IPR052337">
    <property type="entry name" value="SAT4-like"/>
</dbReference>
<evidence type="ECO:0000256" key="6">
    <source>
        <dbReference type="SAM" id="MobiDB-lite"/>
    </source>
</evidence>